<evidence type="ECO:0000256" key="3">
    <source>
        <dbReference type="ARBA" id="ARBA00022475"/>
    </source>
</evidence>
<keyword evidence="5 7" id="KW-1133">Transmembrane helix</keyword>
<dbReference type="AlphaFoldDB" id="A0A974S0K2"/>
<organism evidence="9 10">
    <name type="scientific">Peribacillus psychrosaccharolyticus</name>
    <name type="common">Bacillus psychrosaccharolyticus</name>
    <dbReference type="NCBI Taxonomy" id="1407"/>
    <lineage>
        <taxon>Bacteria</taxon>
        <taxon>Bacillati</taxon>
        <taxon>Bacillota</taxon>
        <taxon>Bacilli</taxon>
        <taxon>Bacillales</taxon>
        <taxon>Bacillaceae</taxon>
        <taxon>Peribacillus</taxon>
    </lineage>
</organism>
<dbReference type="InterPro" id="IPR003856">
    <property type="entry name" value="LPS_length_determ_N"/>
</dbReference>
<dbReference type="RefSeq" id="WP_081704724.1">
    <property type="nucleotide sequence ID" value="NZ_CP068053.1"/>
</dbReference>
<dbReference type="Proteomes" id="UP000595254">
    <property type="component" value="Chromosome"/>
</dbReference>
<evidence type="ECO:0000256" key="4">
    <source>
        <dbReference type="ARBA" id="ARBA00022692"/>
    </source>
</evidence>
<keyword evidence="3" id="KW-1003">Cell membrane</keyword>
<evidence type="ECO:0000256" key="1">
    <source>
        <dbReference type="ARBA" id="ARBA00004651"/>
    </source>
</evidence>
<evidence type="ECO:0000313" key="10">
    <source>
        <dbReference type="Proteomes" id="UP000595254"/>
    </source>
</evidence>
<dbReference type="Pfam" id="PF02706">
    <property type="entry name" value="Wzz"/>
    <property type="match status" value="1"/>
</dbReference>
<evidence type="ECO:0000259" key="8">
    <source>
        <dbReference type="Pfam" id="PF02706"/>
    </source>
</evidence>
<sequence>MKGSYDFNKGVPSSPKEINLAELFIVIKKRLWIIILIGVIFASAGYYRTLDETPLYSTTARIIMDAKEAEMKTLQVIIKDVTVLQKVVDELNLPLSPESLAGSITVESVDSSQVTSISVVYPDPILAAEIANATARIFREEAPNIIGFDKVRILSAAKVNEYQINTQNGTPIKFAIVGIAVGIGIAFLLNVFDYTIRNEQEIEEELGFVVIGRISKMNKKNSKDKIYSPEEKNKQIFSAGEKLRGEPGGVKSFNK</sequence>
<keyword evidence="10" id="KW-1185">Reference proteome</keyword>
<reference evidence="9 10" key="1">
    <citation type="submission" date="2021-01" db="EMBL/GenBank/DDBJ databases">
        <title>FDA dAtabase for Regulatory Grade micrObial Sequences (FDA-ARGOS): Supporting development and validation of Infectious Disease Dx tests.</title>
        <authorList>
            <person name="Nelson B."/>
            <person name="Plummer A."/>
            <person name="Tallon L."/>
            <person name="Sadzewicz L."/>
            <person name="Zhao X."/>
            <person name="Boylan J."/>
            <person name="Ott S."/>
            <person name="Bowen H."/>
            <person name="Vavikolanu K."/>
            <person name="Mehta A."/>
            <person name="Aluvathingal J."/>
            <person name="Nadendla S."/>
            <person name="Myers T."/>
            <person name="Yan Y."/>
            <person name="Sichtig H."/>
        </authorList>
    </citation>
    <scope>NUCLEOTIDE SEQUENCE [LARGE SCALE GENOMIC DNA]</scope>
    <source>
        <strain evidence="9 10">FDAARGOS_1161</strain>
    </source>
</reference>
<name>A0A974S0K2_PERPY</name>
<dbReference type="PANTHER" id="PTHR32309">
    <property type="entry name" value="TYROSINE-PROTEIN KINASE"/>
    <property type="match status" value="1"/>
</dbReference>
<evidence type="ECO:0000256" key="5">
    <source>
        <dbReference type="ARBA" id="ARBA00022989"/>
    </source>
</evidence>
<dbReference type="InterPro" id="IPR050445">
    <property type="entry name" value="Bact_polysacc_biosynth/exp"/>
</dbReference>
<dbReference type="PANTHER" id="PTHR32309:SF31">
    <property type="entry name" value="CAPSULAR EXOPOLYSACCHARIDE FAMILY"/>
    <property type="match status" value="1"/>
</dbReference>
<evidence type="ECO:0000256" key="6">
    <source>
        <dbReference type="ARBA" id="ARBA00023136"/>
    </source>
</evidence>
<proteinExistence type="inferred from homology"/>
<evidence type="ECO:0000256" key="2">
    <source>
        <dbReference type="ARBA" id="ARBA00006683"/>
    </source>
</evidence>
<dbReference type="EMBL" id="CP068053">
    <property type="protein sequence ID" value="QQT00732.1"/>
    <property type="molecule type" value="Genomic_DNA"/>
</dbReference>
<evidence type="ECO:0000256" key="7">
    <source>
        <dbReference type="SAM" id="Phobius"/>
    </source>
</evidence>
<feature type="transmembrane region" description="Helical" evidence="7">
    <location>
        <begin position="31"/>
        <end position="47"/>
    </location>
</feature>
<protein>
    <submittedName>
        <fullName evidence="9">Capsular biosynthesis protein</fullName>
    </submittedName>
</protein>
<feature type="transmembrane region" description="Helical" evidence="7">
    <location>
        <begin position="172"/>
        <end position="192"/>
    </location>
</feature>
<gene>
    <name evidence="9" type="ORF">I6J18_02010</name>
</gene>
<keyword evidence="6 7" id="KW-0472">Membrane</keyword>
<dbReference type="GO" id="GO:0005886">
    <property type="term" value="C:plasma membrane"/>
    <property type="evidence" value="ECO:0007669"/>
    <property type="project" value="UniProtKB-SubCell"/>
</dbReference>
<dbReference type="KEGG" id="ppsr:I6J18_02010"/>
<keyword evidence="4 7" id="KW-0812">Transmembrane</keyword>
<accession>A0A974S0K2</accession>
<evidence type="ECO:0000313" key="9">
    <source>
        <dbReference type="EMBL" id="QQT00732.1"/>
    </source>
</evidence>
<comment type="similarity">
    <text evidence="2">Belongs to the CpsC/CapA family.</text>
</comment>
<feature type="domain" description="Polysaccharide chain length determinant N-terminal" evidence="8">
    <location>
        <begin position="17"/>
        <end position="76"/>
    </location>
</feature>
<comment type="subcellular location">
    <subcellularLocation>
        <location evidence="1">Cell membrane</location>
        <topology evidence="1">Multi-pass membrane protein</topology>
    </subcellularLocation>
</comment>